<name>A0A8S9QKD7_BRACR</name>
<dbReference type="Proteomes" id="UP000712600">
    <property type="component" value="Unassembled WGS sequence"/>
</dbReference>
<organism evidence="1 2">
    <name type="scientific">Brassica cretica</name>
    <name type="common">Mustard</name>
    <dbReference type="NCBI Taxonomy" id="69181"/>
    <lineage>
        <taxon>Eukaryota</taxon>
        <taxon>Viridiplantae</taxon>
        <taxon>Streptophyta</taxon>
        <taxon>Embryophyta</taxon>
        <taxon>Tracheophyta</taxon>
        <taxon>Spermatophyta</taxon>
        <taxon>Magnoliopsida</taxon>
        <taxon>eudicotyledons</taxon>
        <taxon>Gunneridae</taxon>
        <taxon>Pentapetalae</taxon>
        <taxon>rosids</taxon>
        <taxon>malvids</taxon>
        <taxon>Brassicales</taxon>
        <taxon>Brassicaceae</taxon>
        <taxon>Brassiceae</taxon>
        <taxon>Brassica</taxon>
    </lineage>
</organism>
<accession>A0A8S9QKD7</accession>
<gene>
    <name evidence="1" type="ORF">F2Q69_00024180</name>
</gene>
<dbReference type="AlphaFoldDB" id="A0A8S9QKD7"/>
<reference evidence="1" key="1">
    <citation type="submission" date="2019-12" db="EMBL/GenBank/DDBJ databases">
        <title>Genome sequencing and annotation of Brassica cretica.</title>
        <authorList>
            <person name="Studholme D.J."/>
            <person name="Sarris P."/>
        </authorList>
    </citation>
    <scope>NUCLEOTIDE SEQUENCE</scope>
    <source>
        <strain evidence="1">PFS-109/04</strain>
        <tissue evidence="1">Leaf</tissue>
    </source>
</reference>
<proteinExistence type="predicted"/>
<evidence type="ECO:0000313" key="1">
    <source>
        <dbReference type="EMBL" id="KAF3539098.1"/>
    </source>
</evidence>
<comment type="caution">
    <text evidence="1">The sequence shown here is derived from an EMBL/GenBank/DDBJ whole genome shotgun (WGS) entry which is preliminary data.</text>
</comment>
<evidence type="ECO:0000313" key="2">
    <source>
        <dbReference type="Proteomes" id="UP000712600"/>
    </source>
</evidence>
<protein>
    <submittedName>
        <fullName evidence="1">Uncharacterized protein</fullName>
    </submittedName>
</protein>
<sequence length="92" mass="9994">MLAGKEGIVDLNIHKSFCNPHGSTGENIFHRSDGSQRRVLELHDLIQPILSKTDSGGTSGDTALIAVKDPIVHVPKKMDKASTHVLKKARMP</sequence>
<dbReference type="EMBL" id="QGKX02001290">
    <property type="protein sequence ID" value="KAF3539098.1"/>
    <property type="molecule type" value="Genomic_DNA"/>
</dbReference>